<dbReference type="CDD" id="cd08901">
    <property type="entry name" value="SRPBCC_CalC_Aha1-like_8"/>
    <property type="match status" value="1"/>
</dbReference>
<feature type="domain" description="Activator of Hsp90 ATPase homologue 1/2-like C-terminal" evidence="2">
    <location>
        <begin position="16"/>
        <end position="134"/>
    </location>
</feature>
<evidence type="ECO:0000313" key="3">
    <source>
        <dbReference type="EMBL" id="RXF69739.1"/>
    </source>
</evidence>
<dbReference type="AlphaFoldDB" id="A0A4Q0MAA6"/>
<reference evidence="3 4" key="1">
    <citation type="submission" date="2018-12" db="EMBL/GenBank/DDBJ databases">
        <title>The Draft Genome Sequence of the Soil Bacterium Pedobacter tournemirensis R1.</title>
        <authorList>
            <person name="He J."/>
        </authorList>
    </citation>
    <scope>NUCLEOTIDE SEQUENCE [LARGE SCALE GENOMIC DNA]</scope>
    <source>
        <strain evidence="3 4">R1</strain>
    </source>
</reference>
<dbReference type="Gene3D" id="3.30.530.20">
    <property type="match status" value="1"/>
</dbReference>
<accession>A0A4Q0MAA6</accession>
<dbReference type="Pfam" id="PF08327">
    <property type="entry name" value="AHSA1"/>
    <property type="match status" value="1"/>
</dbReference>
<name>A0A4Q0MAA6_9SPHI</name>
<comment type="caution">
    <text evidence="3">The sequence shown here is derived from an EMBL/GenBank/DDBJ whole genome shotgun (WGS) entry which is preliminary data.</text>
</comment>
<dbReference type="InterPro" id="IPR023393">
    <property type="entry name" value="START-like_dom_sf"/>
</dbReference>
<evidence type="ECO:0000259" key="2">
    <source>
        <dbReference type="Pfam" id="PF08327"/>
    </source>
</evidence>
<evidence type="ECO:0000256" key="1">
    <source>
        <dbReference type="ARBA" id="ARBA00006817"/>
    </source>
</evidence>
<dbReference type="EMBL" id="RXOC01000006">
    <property type="protein sequence ID" value="RXF69739.1"/>
    <property type="molecule type" value="Genomic_DNA"/>
</dbReference>
<dbReference type="RefSeq" id="WP_128769441.1">
    <property type="nucleotide sequence ID" value="NZ_RXOC01000006.1"/>
</dbReference>
<gene>
    <name evidence="3" type="ORF">EKH83_10835</name>
</gene>
<dbReference type="SUPFAM" id="SSF55961">
    <property type="entry name" value="Bet v1-like"/>
    <property type="match status" value="1"/>
</dbReference>
<evidence type="ECO:0000313" key="4">
    <source>
        <dbReference type="Proteomes" id="UP000290848"/>
    </source>
</evidence>
<organism evidence="3 4">
    <name type="scientific">Arcticibacter tournemirensis</name>
    <dbReference type="NCBI Taxonomy" id="699437"/>
    <lineage>
        <taxon>Bacteria</taxon>
        <taxon>Pseudomonadati</taxon>
        <taxon>Bacteroidota</taxon>
        <taxon>Sphingobacteriia</taxon>
        <taxon>Sphingobacteriales</taxon>
        <taxon>Sphingobacteriaceae</taxon>
        <taxon>Arcticibacter</taxon>
    </lineage>
</organism>
<protein>
    <submittedName>
        <fullName evidence="3">Polyketide cyclase</fullName>
    </submittedName>
</protein>
<proteinExistence type="inferred from homology"/>
<comment type="similarity">
    <text evidence="1">Belongs to the AHA1 family.</text>
</comment>
<dbReference type="Proteomes" id="UP000290848">
    <property type="component" value="Unassembled WGS sequence"/>
</dbReference>
<dbReference type="InterPro" id="IPR013538">
    <property type="entry name" value="ASHA1/2-like_C"/>
</dbReference>
<sequence length="152" mass="17262">MSNTPVVETQMLIRKPVRQVFQAFIDPSVTRKFWFTKSSGPLEAGKTVRWDWEMYGVSTNVLTHEIVQDKLISTEWGEPATNVDYEFTALTDDTTYVVIKNYGFNLSGDDLIKALIDNTGGFTTVLDGLKAYLEHNLQLNLIADKFPHITQK</sequence>